<evidence type="ECO:0000313" key="2">
    <source>
        <dbReference type="Proteomes" id="UP001595974"/>
    </source>
</evidence>
<name>A0ABW1AR64_9RHOO</name>
<reference evidence="2" key="1">
    <citation type="journal article" date="2019" name="Int. J. Syst. Evol. Microbiol.">
        <title>The Global Catalogue of Microorganisms (GCM) 10K type strain sequencing project: providing services to taxonomists for standard genome sequencing and annotation.</title>
        <authorList>
            <consortium name="The Broad Institute Genomics Platform"/>
            <consortium name="The Broad Institute Genome Sequencing Center for Infectious Disease"/>
            <person name="Wu L."/>
            <person name="Ma J."/>
        </authorList>
    </citation>
    <scope>NUCLEOTIDE SEQUENCE [LARGE SCALE GENOMIC DNA]</scope>
    <source>
        <strain evidence="2">SHR3</strain>
    </source>
</reference>
<evidence type="ECO:0000313" key="1">
    <source>
        <dbReference type="EMBL" id="MFC5769688.1"/>
    </source>
</evidence>
<accession>A0ABW1AR64</accession>
<sequence length="480" mass="55973">MSIMKTISKDNKINNRKTPPCLNWGRGRLIYYQSFTSFAAIFCNLNSIGPREFREYWFITTGVNILEWNKAGYNKEQIKLIANAIDEPISIVKTVFYEALSNRKFRLIEEKLRIIDSVRYCEKCLQLGYHGRVHEDALMAKCPVHGEDLKVTYSPRITGAKWDCAVRALSDVFREYYVDWPGCVSGDSLRIQRRLFASQRRYFEWKHSVSSEIGSWTPLDTEDSYESRDCVVNEIDSLLGRLQWIKRLDAKFLEFMIAAPRSLSPKSYKLSKSLSRELTSLLQRIDLNILLDILNTSYLIEEMKFIGVKNDIHDEYEDIITHRSDRCECVWRRGRYSRWTKVPKEEVRYSINYICPYVDARGELELRWGNPLMCSMFRAGMEAFSYSASVRCYAEIGVFDVEWVSRGAIRKVALVRPRFTLELSDFLTSIQVAIFESYLSDLRSWLNQADEGKDIDFEIGVLPRAFLIEKDGLVDAVLVW</sequence>
<dbReference type="RefSeq" id="WP_157748509.1">
    <property type="nucleotide sequence ID" value="NZ_JBHSOG010000031.1"/>
</dbReference>
<comment type="caution">
    <text evidence="1">The sequence shown here is derived from an EMBL/GenBank/DDBJ whole genome shotgun (WGS) entry which is preliminary data.</text>
</comment>
<dbReference type="EMBL" id="JBHSOG010000031">
    <property type="protein sequence ID" value="MFC5769688.1"/>
    <property type="molecule type" value="Genomic_DNA"/>
</dbReference>
<gene>
    <name evidence="1" type="ORF">ACFPTN_09910</name>
</gene>
<organism evidence="1 2">
    <name type="scientific">Thauera sinica</name>
    <dbReference type="NCBI Taxonomy" id="2665146"/>
    <lineage>
        <taxon>Bacteria</taxon>
        <taxon>Pseudomonadati</taxon>
        <taxon>Pseudomonadota</taxon>
        <taxon>Betaproteobacteria</taxon>
        <taxon>Rhodocyclales</taxon>
        <taxon>Zoogloeaceae</taxon>
        <taxon>Thauera</taxon>
    </lineage>
</organism>
<dbReference type="Proteomes" id="UP001595974">
    <property type="component" value="Unassembled WGS sequence"/>
</dbReference>
<proteinExistence type="predicted"/>
<protein>
    <recommendedName>
        <fullName evidence="3">TniQ protein</fullName>
    </recommendedName>
</protein>
<evidence type="ECO:0008006" key="3">
    <source>
        <dbReference type="Google" id="ProtNLM"/>
    </source>
</evidence>
<keyword evidence="2" id="KW-1185">Reference proteome</keyword>